<dbReference type="Proteomes" id="UP001151760">
    <property type="component" value="Unassembled WGS sequence"/>
</dbReference>
<accession>A0ABQ4Z7K0</accession>
<proteinExistence type="predicted"/>
<gene>
    <name evidence="1" type="ORF">Tco_0752112</name>
</gene>
<evidence type="ECO:0000313" key="2">
    <source>
        <dbReference type="Proteomes" id="UP001151760"/>
    </source>
</evidence>
<name>A0ABQ4Z7K0_9ASTR</name>
<sequence>KSRKDTLPNLLIAEYGKRNKRNTITYSLQPMSNANLKWMDFPSVKRHAYCEKLSKLQEKSFGVPRVANWRLFDGYGFEDTLREMMKLEYIYEGDGDDVDRNNLMKEKCIWFRLCGHEHILTLPKFAVVLGLFTGEETRVGKPILTNHKEVLVKEPLMRILHKVIVGSLVHRVASRERWQKRDLWTMSTLEESRGVNLAWIIADHLYKHASGTKENSVIYADELDMENTCLKKETKMPTQVEKGSRKPVTEASAWRVEHELGDWNTSLIKIERGNVLERLYVDFGIIICCEIPIPFSIIWLDQDFRGSSSGYAVGGSSRGAGFNDDDDMDE</sequence>
<evidence type="ECO:0000313" key="1">
    <source>
        <dbReference type="EMBL" id="GJS85571.1"/>
    </source>
</evidence>
<organism evidence="1 2">
    <name type="scientific">Tanacetum coccineum</name>
    <dbReference type="NCBI Taxonomy" id="301880"/>
    <lineage>
        <taxon>Eukaryota</taxon>
        <taxon>Viridiplantae</taxon>
        <taxon>Streptophyta</taxon>
        <taxon>Embryophyta</taxon>
        <taxon>Tracheophyta</taxon>
        <taxon>Spermatophyta</taxon>
        <taxon>Magnoliopsida</taxon>
        <taxon>eudicotyledons</taxon>
        <taxon>Gunneridae</taxon>
        <taxon>Pentapetalae</taxon>
        <taxon>asterids</taxon>
        <taxon>campanulids</taxon>
        <taxon>Asterales</taxon>
        <taxon>Asteraceae</taxon>
        <taxon>Asteroideae</taxon>
        <taxon>Anthemideae</taxon>
        <taxon>Anthemidinae</taxon>
        <taxon>Tanacetum</taxon>
    </lineage>
</organism>
<protein>
    <submittedName>
        <fullName evidence="1">Uncharacterized protein</fullName>
    </submittedName>
</protein>
<comment type="caution">
    <text evidence="1">The sequence shown here is derived from an EMBL/GenBank/DDBJ whole genome shotgun (WGS) entry which is preliminary data.</text>
</comment>
<reference evidence="1" key="1">
    <citation type="journal article" date="2022" name="Int. J. Mol. Sci.">
        <title>Draft Genome of Tanacetum Coccineum: Genomic Comparison of Closely Related Tanacetum-Family Plants.</title>
        <authorList>
            <person name="Yamashiro T."/>
            <person name="Shiraishi A."/>
            <person name="Nakayama K."/>
            <person name="Satake H."/>
        </authorList>
    </citation>
    <scope>NUCLEOTIDE SEQUENCE</scope>
</reference>
<reference evidence="1" key="2">
    <citation type="submission" date="2022-01" db="EMBL/GenBank/DDBJ databases">
        <authorList>
            <person name="Yamashiro T."/>
            <person name="Shiraishi A."/>
            <person name="Satake H."/>
            <person name="Nakayama K."/>
        </authorList>
    </citation>
    <scope>NUCLEOTIDE SEQUENCE</scope>
</reference>
<keyword evidence="2" id="KW-1185">Reference proteome</keyword>
<feature type="non-terminal residue" evidence="1">
    <location>
        <position position="1"/>
    </location>
</feature>
<dbReference type="EMBL" id="BQNB010011060">
    <property type="protein sequence ID" value="GJS85571.1"/>
    <property type="molecule type" value="Genomic_DNA"/>
</dbReference>